<feature type="transmembrane region" description="Helical" evidence="9">
    <location>
        <begin position="272"/>
        <end position="299"/>
    </location>
</feature>
<comment type="caution">
    <text evidence="10">The sequence shown here is derived from an EMBL/GenBank/DDBJ whole genome shotgun (WGS) entry which is preliminary data.</text>
</comment>
<evidence type="ECO:0000256" key="9">
    <source>
        <dbReference type="SAM" id="Phobius"/>
    </source>
</evidence>
<dbReference type="Proteomes" id="UP001345827">
    <property type="component" value="Unassembled WGS sequence"/>
</dbReference>
<feature type="compositionally biased region" description="Basic and acidic residues" evidence="8">
    <location>
        <begin position="28"/>
        <end position="37"/>
    </location>
</feature>
<protein>
    <recommendedName>
        <fullName evidence="12">C4-dicarboxylate transporter/malic acid transport protein</fullName>
    </recommendedName>
</protein>
<keyword evidence="3" id="KW-0813">Transport</keyword>
<feature type="compositionally biased region" description="Basic and acidic residues" evidence="8">
    <location>
        <begin position="7"/>
        <end position="21"/>
    </location>
</feature>
<feature type="transmembrane region" description="Helical" evidence="9">
    <location>
        <begin position="48"/>
        <end position="70"/>
    </location>
</feature>
<dbReference type="Gene3D" id="1.50.10.150">
    <property type="entry name" value="Voltage-dependent anion channel"/>
    <property type="match status" value="1"/>
</dbReference>
<feature type="transmembrane region" description="Helical" evidence="9">
    <location>
        <begin position="121"/>
        <end position="142"/>
    </location>
</feature>
<keyword evidence="11" id="KW-1185">Reference proteome</keyword>
<feature type="region of interest" description="Disordered" evidence="8">
    <location>
        <begin position="1"/>
        <end position="37"/>
    </location>
</feature>
<dbReference type="PANTHER" id="PTHR31686">
    <property type="match status" value="1"/>
</dbReference>
<feature type="transmembrane region" description="Helical" evidence="9">
    <location>
        <begin position="355"/>
        <end position="379"/>
    </location>
</feature>
<dbReference type="Pfam" id="PF03595">
    <property type="entry name" value="SLAC1"/>
    <property type="match status" value="1"/>
</dbReference>
<proteinExistence type="inferred from homology"/>
<evidence type="ECO:0000256" key="3">
    <source>
        <dbReference type="ARBA" id="ARBA00022448"/>
    </source>
</evidence>
<accession>A0AAV9QAU6</accession>
<evidence type="ECO:0000256" key="5">
    <source>
        <dbReference type="ARBA" id="ARBA00022692"/>
    </source>
</evidence>
<comment type="subcellular location">
    <subcellularLocation>
        <location evidence="1">Cell membrane</location>
        <topology evidence="1">Multi-pass membrane protein</topology>
    </subcellularLocation>
</comment>
<keyword evidence="7 9" id="KW-0472">Membrane</keyword>
<dbReference type="AlphaFoldDB" id="A0AAV9QAU6"/>
<keyword evidence="5 9" id="KW-0812">Transmembrane</keyword>
<sequence length="438" mass="48398">MICSEPVDERRHIKGSDKLARDNTPAQHDSEPNDRGLRRARRSRFRALVQDFSPIWFTWCMNAGVIATLLHQLSYQFRGLQVLSTIAFMVDLVLYVVFSSIYILHFVMYTRQAYSELVSSVVELCLLPCWTISWMTIVSFVSLTVSNASWGAGGRFTILAVVMWWIAALWMFAMLFFAFATLIRRHTIISQDQQIPTLIIIPAVGVATLAVVGGVVASFSHDISARLAVPIIVLSFCAVGIGILLGLFLYTYLFHQLLAKGWPTPPQNTATLFILVGPMGQSAAALQLLGAAANTHGAFRAYNRGHPSFFLSGTAAEVLEVSCVLLALLMVGLAAVWLVLAFIGMLDRAYHRELVWAPTWNAIIFPTGTLATSTLLLGTEMDSPFFRVVTVILTLFLILVFFVNLGFTVARIVDGRLLIVRNDPRAAAAAVREQAKEK</sequence>
<evidence type="ECO:0000313" key="10">
    <source>
        <dbReference type="EMBL" id="KAK5537706.1"/>
    </source>
</evidence>
<evidence type="ECO:0008006" key="12">
    <source>
        <dbReference type="Google" id="ProtNLM"/>
    </source>
</evidence>
<organism evidence="10 11">
    <name type="scientific">Vermiconidia calcicola</name>
    <dbReference type="NCBI Taxonomy" id="1690605"/>
    <lineage>
        <taxon>Eukaryota</taxon>
        <taxon>Fungi</taxon>
        <taxon>Dikarya</taxon>
        <taxon>Ascomycota</taxon>
        <taxon>Pezizomycotina</taxon>
        <taxon>Dothideomycetes</taxon>
        <taxon>Dothideomycetidae</taxon>
        <taxon>Mycosphaerellales</taxon>
        <taxon>Extremaceae</taxon>
        <taxon>Vermiconidia</taxon>
    </lineage>
</organism>
<comment type="similarity">
    <text evidence="2">Belongs to the tellurite-resistance/dicarboxylate transporter (TDT) family.</text>
</comment>
<dbReference type="GO" id="GO:0000319">
    <property type="term" value="F:sulfite transmembrane transporter activity"/>
    <property type="evidence" value="ECO:0007669"/>
    <property type="project" value="TreeGrafter"/>
</dbReference>
<evidence type="ECO:0000313" key="11">
    <source>
        <dbReference type="Proteomes" id="UP001345827"/>
    </source>
</evidence>
<evidence type="ECO:0000256" key="4">
    <source>
        <dbReference type="ARBA" id="ARBA00022475"/>
    </source>
</evidence>
<evidence type="ECO:0000256" key="1">
    <source>
        <dbReference type="ARBA" id="ARBA00004651"/>
    </source>
</evidence>
<feature type="transmembrane region" description="Helical" evidence="9">
    <location>
        <begin position="385"/>
        <end position="407"/>
    </location>
</feature>
<feature type="transmembrane region" description="Helical" evidence="9">
    <location>
        <begin position="319"/>
        <end position="343"/>
    </location>
</feature>
<dbReference type="InterPro" id="IPR051629">
    <property type="entry name" value="Sulfite_efflux_TDT"/>
</dbReference>
<gene>
    <name evidence="10" type="ORF">LTR25_004958</name>
</gene>
<evidence type="ECO:0000256" key="6">
    <source>
        <dbReference type="ARBA" id="ARBA00022989"/>
    </source>
</evidence>
<dbReference type="GO" id="GO:0005886">
    <property type="term" value="C:plasma membrane"/>
    <property type="evidence" value="ECO:0007669"/>
    <property type="project" value="UniProtKB-SubCell"/>
</dbReference>
<name>A0AAV9QAU6_9PEZI</name>
<dbReference type="InterPro" id="IPR038665">
    <property type="entry name" value="Voltage-dep_anion_channel_sf"/>
</dbReference>
<keyword evidence="6 9" id="KW-1133">Transmembrane helix</keyword>
<dbReference type="PANTHER" id="PTHR31686:SF3">
    <property type="entry name" value="ACID TRANSPORT PROTEIN, PUTATIVE (AFU_ORTHOLOGUE AFUA_4G09410)-RELATED"/>
    <property type="match status" value="1"/>
</dbReference>
<feature type="transmembrane region" description="Helical" evidence="9">
    <location>
        <begin position="162"/>
        <end position="183"/>
    </location>
</feature>
<evidence type="ECO:0000256" key="2">
    <source>
        <dbReference type="ARBA" id="ARBA00008566"/>
    </source>
</evidence>
<feature type="transmembrane region" description="Helical" evidence="9">
    <location>
        <begin position="82"/>
        <end position="109"/>
    </location>
</feature>
<evidence type="ECO:0000256" key="8">
    <source>
        <dbReference type="SAM" id="MobiDB-lite"/>
    </source>
</evidence>
<feature type="transmembrane region" description="Helical" evidence="9">
    <location>
        <begin position="231"/>
        <end position="252"/>
    </location>
</feature>
<evidence type="ECO:0000256" key="7">
    <source>
        <dbReference type="ARBA" id="ARBA00023136"/>
    </source>
</evidence>
<reference evidence="10 11" key="1">
    <citation type="submission" date="2023-06" db="EMBL/GenBank/DDBJ databases">
        <title>Black Yeasts Isolated from many extreme environments.</title>
        <authorList>
            <person name="Coleine C."/>
            <person name="Stajich J.E."/>
            <person name="Selbmann L."/>
        </authorList>
    </citation>
    <scope>NUCLEOTIDE SEQUENCE [LARGE SCALE GENOMIC DNA]</scope>
    <source>
        <strain evidence="10 11">CCFEE 5887</strain>
    </source>
</reference>
<dbReference type="InterPro" id="IPR004695">
    <property type="entry name" value="SLAC1/Mae1/Ssu1/TehA"/>
</dbReference>
<keyword evidence="4" id="KW-1003">Cell membrane</keyword>
<feature type="transmembrane region" description="Helical" evidence="9">
    <location>
        <begin position="195"/>
        <end position="219"/>
    </location>
</feature>
<dbReference type="EMBL" id="JAXLQG010000007">
    <property type="protein sequence ID" value="KAK5537706.1"/>
    <property type="molecule type" value="Genomic_DNA"/>
</dbReference>